<keyword evidence="4" id="KW-1185">Reference proteome</keyword>
<dbReference type="SUPFAM" id="SSF109604">
    <property type="entry name" value="HD-domain/PDEase-like"/>
    <property type="match status" value="1"/>
</dbReference>
<dbReference type="InterPro" id="IPR013976">
    <property type="entry name" value="HDOD"/>
</dbReference>
<gene>
    <name evidence="3" type="ORF">RT723_00620</name>
</gene>
<protein>
    <submittedName>
        <fullName evidence="3">HDOD domain-containing protein</fullName>
    </submittedName>
</protein>
<reference evidence="3 4" key="1">
    <citation type="submission" date="2023-10" db="EMBL/GenBank/DDBJ databases">
        <title>Psychrosphaera aquimaarina strain SW33 isolated from seawater.</title>
        <authorList>
            <person name="Bayburt H."/>
            <person name="Kim J.M."/>
            <person name="Choi B.J."/>
            <person name="Jeon C.O."/>
        </authorList>
    </citation>
    <scope>NUCLEOTIDE SEQUENCE [LARGE SCALE GENOMIC DNA]</scope>
    <source>
        <strain evidence="3 4">KCTC 52743</strain>
    </source>
</reference>
<dbReference type="PROSITE" id="PS51833">
    <property type="entry name" value="HDOD"/>
    <property type="match status" value="1"/>
</dbReference>
<proteinExistence type="predicted"/>
<dbReference type="Pfam" id="PF00563">
    <property type="entry name" value="EAL"/>
    <property type="match status" value="1"/>
</dbReference>
<evidence type="ECO:0000313" key="3">
    <source>
        <dbReference type="EMBL" id="MDU0111540.1"/>
    </source>
</evidence>
<dbReference type="RefSeq" id="WP_315945488.1">
    <property type="nucleotide sequence ID" value="NZ_JAWCUA010000001.1"/>
</dbReference>
<evidence type="ECO:0000259" key="1">
    <source>
        <dbReference type="PROSITE" id="PS50883"/>
    </source>
</evidence>
<dbReference type="InterPro" id="IPR052340">
    <property type="entry name" value="RNase_Y/CdgJ"/>
</dbReference>
<evidence type="ECO:0000259" key="2">
    <source>
        <dbReference type="PROSITE" id="PS51833"/>
    </source>
</evidence>
<dbReference type="Proteomes" id="UP001257914">
    <property type="component" value="Unassembled WGS sequence"/>
</dbReference>
<dbReference type="EMBL" id="JAWCUA010000001">
    <property type="protein sequence ID" value="MDU0111540.1"/>
    <property type="molecule type" value="Genomic_DNA"/>
</dbReference>
<dbReference type="Gene3D" id="1.10.3210.10">
    <property type="entry name" value="Hypothetical protein af1432"/>
    <property type="match status" value="1"/>
</dbReference>
<dbReference type="SUPFAM" id="SSF141868">
    <property type="entry name" value="EAL domain-like"/>
    <property type="match status" value="1"/>
</dbReference>
<feature type="domain" description="HDOD" evidence="2">
    <location>
        <begin position="199"/>
        <end position="385"/>
    </location>
</feature>
<dbReference type="InterPro" id="IPR014408">
    <property type="entry name" value="dGMP_Pdiesterase_EAL/HD-GYP"/>
</dbReference>
<dbReference type="PANTHER" id="PTHR33525:SF4">
    <property type="entry name" value="CYCLIC DI-GMP PHOSPHODIESTERASE CDGJ"/>
    <property type="match status" value="1"/>
</dbReference>
<accession>A0ABU3QVT4</accession>
<dbReference type="PIRSF" id="PIRSF003180">
    <property type="entry name" value="DiGMPpdiest_YuxH"/>
    <property type="match status" value="1"/>
</dbReference>
<organism evidence="3 4">
    <name type="scientific">Psychrosphaera aquimarina</name>
    <dbReference type="NCBI Taxonomy" id="2044854"/>
    <lineage>
        <taxon>Bacteria</taxon>
        <taxon>Pseudomonadati</taxon>
        <taxon>Pseudomonadota</taxon>
        <taxon>Gammaproteobacteria</taxon>
        <taxon>Alteromonadales</taxon>
        <taxon>Pseudoalteromonadaceae</taxon>
        <taxon>Psychrosphaera</taxon>
    </lineage>
</organism>
<dbReference type="InterPro" id="IPR001633">
    <property type="entry name" value="EAL_dom"/>
</dbReference>
<dbReference type="Gene3D" id="3.20.20.450">
    <property type="entry name" value="EAL domain"/>
    <property type="match status" value="1"/>
</dbReference>
<dbReference type="InterPro" id="IPR035919">
    <property type="entry name" value="EAL_sf"/>
</dbReference>
<comment type="caution">
    <text evidence="3">The sequence shown here is derived from an EMBL/GenBank/DDBJ whole genome shotgun (WGS) entry which is preliminary data.</text>
</comment>
<name>A0ABU3QVT4_9GAMM</name>
<feature type="domain" description="EAL" evidence="1">
    <location>
        <begin position="1"/>
        <end position="205"/>
    </location>
</feature>
<dbReference type="PANTHER" id="PTHR33525">
    <property type="match status" value="1"/>
</dbReference>
<dbReference type="Pfam" id="PF08668">
    <property type="entry name" value="HDOD"/>
    <property type="match status" value="1"/>
</dbReference>
<dbReference type="PROSITE" id="PS50883">
    <property type="entry name" value="EAL"/>
    <property type="match status" value="1"/>
</dbReference>
<sequence>MNVYTARQAIYNRKDNVVAYELLFRDSLKNVFPGVESNSATSKLLLDSHFNQGLDKITSGKPALINYPEQALIDQVPSLLPPNKAMVEILESVRPTPEVYEACRQLYRKGYKLVLDDFVYNPAWEPFLKLIKLIKFDLHQTSFAEIEVILPKLRKYKNLKILAERIETQEQYDKAKEMGFDFFQGYYFCTPQIIEQKDVHANQTVILAMYQETLKLDVDYTKLSSFFERDTALAFKLLKFINSGLFPVRDPISSLKQALVYLGAAQVKKFVTLILTAHIAEHCREELTEMSIIRARFCENIASKVAPSLVDDAFILGLFSLLDVILEQPMEDLVKQLPITEEVSAALIGHENTLGNILRITKAYESASWSAMRKACARFRMEQDVLPDFYVNAVEWANFYEESNTAK</sequence>
<evidence type="ECO:0000313" key="4">
    <source>
        <dbReference type="Proteomes" id="UP001257914"/>
    </source>
</evidence>